<organism evidence="12 13">
    <name type="scientific">Oceanobacter antarcticus</name>
    <dbReference type="NCBI Taxonomy" id="3133425"/>
    <lineage>
        <taxon>Bacteria</taxon>
        <taxon>Pseudomonadati</taxon>
        <taxon>Pseudomonadota</taxon>
        <taxon>Gammaproteobacteria</taxon>
        <taxon>Oceanospirillales</taxon>
        <taxon>Oceanospirillaceae</taxon>
        <taxon>Oceanobacter</taxon>
    </lineage>
</organism>
<evidence type="ECO:0000256" key="6">
    <source>
        <dbReference type="ARBA" id="ARBA00022430"/>
    </source>
</evidence>
<evidence type="ECO:0000313" key="13">
    <source>
        <dbReference type="Proteomes" id="UP001620597"/>
    </source>
</evidence>
<dbReference type="InterPro" id="IPR000573">
    <property type="entry name" value="AconitaseA/IPMdHydase_ssu_swvl"/>
</dbReference>
<keyword evidence="6 10" id="KW-0432">Leucine biosynthesis</keyword>
<dbReference type="EC" id="4.2.1.33" evidence="10"/>
<comment type="function">
    <text evidence="2 10">Catalyzes the isomerization between 2-isopropylmalate and 3-isopropylmalate, via the formation of 2-isopropylmaleate.</text>
</comment>
<dbReference type="Proteomes" id="UP001620597">
    <property type="component" value="Unassembled WGS sequence"/>
</dbReference>
<evidence type="ECO:0000256" key="5">
    <source>
        <dbReference type="ARBA" id="ARBA00011271"/>
    </source>
</evidence>
<dbReference type="InterPro" id="IPR050075">
    <property type="entry name" value="LeuD"/>
</dbReference>
<sequence length="211" mass="23821">MDRFTRIESLVVPLNRANIDTDAILPKQFMKSISRTGFGPNLFDELRYLDQHQPGLDDQERRLNPDFPLNQSRYLGSQILLTRENFGCGSSREHAPWALRDFGIRAILAPSFADIFSGNCLKNGLLPIVLDTFEIDTLFSEVDISPGYWLTIDLISQTILKPDGTALKFDIGSVVKNKLLAGLDDIDITLEQSEAIAAYEACRREIEPWVF</sequence>
<evidence type="ECO:0000256" key="2">
    <source>
        <dbReference type="ARBA" id="ARBA00002695"/>
    </source>
</evidence>
<evidence type="ECO:0000256" key="10">
    <source>
        <dbReference type="HAMAP-Rule" id="MF_01031"/>
    </source>
</evidence>
<dbReference type="NCBIfam" id="TIGR00171">
    <property type="entry name" value="leuD"/>
    <property type="match status" value="1"/>
</dbReference>
<evidence type="ECO:0000256" key="1">
    <source>
        <dbReference type="ARBA" id="ARBA00000491"/>
    </source>
</evidence>
<dbReference type="InterPro" id="IPR015928">
    <property type="entry name" value="Aconitase/3IPM_dehydase_swvl"/>
</dbReference>
<evidence type="ECO:0000256" key="8">
    <source>
        <dbReference type="ARBA" id="ARBA00023239"/>
    </source>
</evidence>
<keyword evidence="7 10" id="KW-0028">Amino-acid biosynthesis</keyword>
<dbReference type="InterPro" id="IPR004431">
    <property type="entry name" value="3-IsopropMal_deHydase_ssu"/>
</dbReference>
<dbReference type="EMBL" id="JBBKTX010000007">
    <property type="protein sequence ID" value="MFK4752253.1"/>
    <property type="molecule type" value="Genomic_DNA"/>
</dbReference>
<accession>A0ABW8NH14</accession>
<dbReference type="Gene3D" id="3.20.19.10">
    <property type="entry name" value="Aconitase, domain 4"/>
    <property type="match status" value="1"/>
</dbReference>
<dbReference type="GO" id="GO:0003861">
    <property type="term" value="F:3-isopropylmalate dehydratase activity"/>
    <property type="evidence" value="ECO:0007669"/>
    <property type="project" value="UniProtKB-EC"/>
</dbReference>
<dbReference type="PANTHER" id="PTHR43345">
    <property type="entry name" value="3-ISOPROPYLMALATE DEHYDRATASE SMALL SUBUNIT 2-RELATED-RELATED"/>
    <property type="match status" value="1"/>
</dbReference>
<dbReference type="HAMAP" id="MF_01031">
    <property type="entry name" value="LeuD_type1"/>
    <property type="match status" value="1"/>
</dbReference>
<name>A0ABW8NH14_9GAMM</name>
<comment type="pathway">
    <text evidence="3 10">Amino-acid biosynthesis; L-leucine biosynthesis; L-leucine from 3-methyl-2-oxobutanoate: step 2/4.</text>
</comment>
<protein>
    <recommendedName>
        <fullName evidence="10">3-isopropylmalate dehydratase small subunit</fullName>
        <ecNumber evidence="10">4.2.1.33</ecNumber>
    </recommendedName>
    <alternativeName>
        <fullName evidence="10">Alpha-IPM isomerase</fullName>
        <shortName evidence="10">IPMI</shortName>
    </alternativeName>
    <alternativeName>
        <fullName evidence="10">Isopropylmalate isomerase</fullName>
    </alternativeName>
</protein>
<keyword evidence="8 10" id="KW-0456">Lyase</keyword>
<comment type="similarity">
    <text evidence="4 10">Belongs to the LeuD family. LeuD type 1 subfamily.</text>
</comment>
<dbReference type="SUPFAM" id="SSF52016">
    <property type="entry name" value="LeuD/IlvD-like"/>
    <property type="match status" value="1"/>
</dbReference>
<comment type="catalytic activity">
    <reaction evidence="1 10">
        <text>(2R,3S)-3-isopropylmalate = (2S)-2-isopropylmalate</text>
        <dbReference type="Rhea" id="RHEA:32287"/>
        <dbReference type="ChEBI" id="CHEBI:1178"/>
        <dbReference type="ChEBI" id="CHEBI:35121"/>
        <dbReference type="EC" id="4.2.1.33"/>
    </reaction>
</comment>
<dbReference type="NCBIfam" id="NF002458">
    <property type="entry name" value="PRK01641.1"/>
    <property type="match status" value="1"/>
</dbReference>
<dbReference type="CDD" id="cd01577">
    <property type="entry name" value="IPMI_Swivel"/>
    <property type="match status" value="1"/>
</dbReference>
<dbReference type="InterPro" id="IPR033940">
    <property type="entry name" value="IPMI_Swivel"/>
</dbReference>
<evidence type="ECO:0000256" key="9">
    <source>
        <dbReference type="ARBA" id="ARBA00023304"/>
    </source>
</evidence>
<comment type="subunit">
    <text evidence="5 10">Heterodimer of LeuC and LeuD.</text>
</comment>
<reference evidence="12 13" key="1">
    <citation type="submission" date="2024-03" db="EMBL/GenBank/DDBJ databases">
        <title>High-quality draft genome sequence of Oceanobacter sp. wDCs-4.</title>
        <authorList>
            <person name="Dong C."/>
        </authorList>
    </citation>
    <scope>NUCLEOTIDE SEQUENCE [LARGE SCALE GENOMIC DNA]</scope>
    <source>
        <strain evidence="13">wDCs-4</strain>
    </source>
</reference>
<keyword evidence="13" id="KW-1185">Reference proteome</keyword>
<proteinExistence type="inferred from homology"/>
<evidence type="ECO:0000256" key="7">
    <source>
        <dbReference type="ARBA" id="ARBA00022605"/>
    </source>
</evidence>
<evidence type="ECO:0000259" key="11">
    <source>
        <dbReference type="Pfam" id="PF00694"/>
    </source>
</evidence>
<gene>
    <name evidence="10 12" type="primary">leuD</name>
    <name evidence="12" type="ORF">WG929_07515</name>
</gene>
<evidence type="ECO:0000313" key="12">
    <source>
        <dbReference type="EMBL" id="MFK4752253.1"/>
    </source>
</evidence>
<dbReference type="Pfam" id="PF00694">
    <property type="entry name" value="Aconitase_C"/>
    <property type="match status" value="1"/>
</dbReference>
<keyword evidence="9 10" id="KW-0100">Branched-chain amino acid biosynthesis</keyword>
<evidence type="ECO:0000256" key="3">
    <source>
        <dbReference type="ARBA" id="ARBA00004729"/>
    </source>
</evidence>
<dbReference type="RefSeq" id="WP_416205555.1">
    <property type="nucleotide sequence ID" value="NZ_JBBKTX010000007.1"/>
</dbReference>
<comment type="caution">
    <text evidence="12">The sequence shown here is derived from an EMBL/GenBank/DDBJ whole genome shotgun (WGS) entry which is preliminary data.</text>
</comment>
<feature type="domain" description="Aconitase A/isopropylmalate dehydratase small subunit swivel" evidence="11">
    <location>
        <begin position="1"/>
        <end position="131"/>
    </location>
</feature>
<dbReference type="PANTHER" id="PTHR43345:SF5">
    <property type="entry name" value="3-ISOPROPYLMALATE DEHYDRATASE SMALL SUBUNIT"/>
    <property type="match status" value="1"/>
</dbReference>
<evidence type="ECO:0000256" key="4">
    <source>
        <dbReference type="ARBA" id="ARBA00009845"/>
    </source>
</evidence>